<dbReference type="EMBL" id="VSSQ01144751">
    <property type="protein sequence ID" value="MPN64212.1"/>
    <property type="molecule type" value="Genomic_DNA"/>
</dbReference>
<feature type="region of interest" description="Disordered" evidence="1">
    <location>
        <begin position="1"/>
        <end position="29"/>
    </location>
</feature>
<dbReference type="AlphaFoldDB" id="A0A645JLQ8"/>
<sequence length="43" mass="4734">MKEKENENKTAPEVPVQEQSNGKFVPEDSDKGICNDLAGCLKI</sequence>
<evidence type="ECO:0000256" key="1">
    <source>
        <dbReference type="SAM" id="MobiDB-lite"/>
    </source>
</evidence>
<accession>A0A645JLQ8</accession>
<name>A0A645JLQ8_9ZZZZ</name>
<evidence type="ECO:0000313" key="2">
    <source>
        <dbReference type="EMBL" id="MPN64212.1"/>
    </source>
</evidence>
<gene>
    <name evidence="2" type="ORF">SDC9_211983</name>
</gene>
<organism evidence="2">
    <name type="scientific">bioreactor metagenome</name>
    <dbReference type="NCBI Taxonomy" id="1076179"/>
    <lineage>
        <taxon>unclassified sequences</taxon>
        <taxon>metagenomes</taxon>
        <taxon>ecological metagenomes</taxon>
    </lineage>
</organism>
<proteinExistence type="predicted"/>
<protein>
    <submittedName>
        <fullName evidence="2">Uncharacterized protein</fullName>
    </submittedName>
</protein>
<comment type="caution">
    <text evidence="2">The sequence shown here is derived from an EMBL/GenBank/DDBJ whole genome shotgun (WGS) entry which is preliminary data.</text>
</comment>
<feature type="compositionally biased region" description="Basic and acidic residues" evidence="1">
    <location>
        <begin position="1"/>
        <end position="10"/>
    </location>
</feature>
<reference evidence="2" key="1">
    <citation type="submission" date="2019-08" db="EMBL/GenBank/DDBJ databases">
        <authorList>
            <person name="Kucharzyk K."/>
            <person name="Murdoch R.W."/>
            <person name="Higgins S."/>
            <person name="Loffler F."/>
        </authorList>
    </citation>
    <scope>NUCLEOTIDE SEQUENCE</scope>
</reference>